<feature type="compositionally biased region" description="Basic and acidic residues" evidence="1">
    <location>
        <begin position="543"/>
        <end position="559"/>
    </location>
</feature>
<feature type="region of interest" description="Disordered" evidence="1">
    <location>
        <begin position="509"/>
        <end position="561"/>
    </location>
</feature>
<evidence type="ECO:0000313" key="2">
    <source>
        <dbReference type="EMBL" id="CAI2386725.1"/>
    </source>
</evidence>
<feature type="compositionally biased region" description="Polar residues" evidence="1">
    <location>
        <begin position="338"/>
        <end position="347"/>
    </location>
</feature>
<comment type="caution">
    <text evidence="2">The sequence shown here is derived from an EMBL/GenBank/DDBJ whole genome shotgun (WGS) entry which is preliminary data.</text>
</comment>
<dbReference type="AlphaFoldDB" id="A0AAD1Y9F9"/>
<organism evidence="2 3">
    <name type="scientific">Euplotes crassus</name>
    <dbReference type="NCBI Taxonomy" id="5936"/>
    <lineage>
        <taxon>Eukaryota</taxon>
        <taxon>Sar</taxon>
        <taxon>Alveolata</taxon>
        <taxon>Ciliophora</taxon>
        <taxon>Intramacronucleata</taxon>
        <taxon>Spirotrichea</taxon>
        <taxon>Hypotrichia</taxon>
        <taxon>Euplotida</taxon>
        <taxon>Euplotidae</taxon>
        <taxon>Moneuplotes</taxon>
    </lineage>
</organism>
<feature type="region of interest" description="Disordered" evidence="1">
    <location>
        <begin position="326"/>
        <end position="363"/>
    </location>
</feature>
<evidence type="ECO:0000313" key="3">
    <source>
        <dbReference type="Proteomes" id="UP001295684"/>
    </source>
</evidence>
<dbReference type="EMBL" id="CAMPGE010029257">
    <property type="protein sequence ID" value="CAI2386725.1"/>
    <property type="molecule type" value="Genomic_DNA"/>
</dbReference>
<reference evidence="2" key="1">
    <citation type="submission" date="2023-07" db="EMBL/GenBank/DDBJ databases">
        <authorList>
            <consortium name="AG Swart"/>
            <person name="Singh M."/>
            <person name="Singh A."/>
            <person name="Seah K."/>
            <person name="Emmerich C."/>
        </authorList>
    </citation>
    <scope>NUCLEOTIDE SEQUENCE</scope>
    <source>
        <strain evidence="2">DP1</strain>
    </source>
</reference>
<evidence type="ECO:0000256" key="1">
    <source>
        <dbReference type="SAM" id="MobiDB-lite"/>
    </source>
</evidence>
<feature type="region of interest" description="Disordered" evidence="1">
    <location>
        <begin position="243"/>
        <end position="273"/>
    </location>
</feature>
<proteinExistence type="predicted"/>
<gene>
    <name evidence="2" type="ORF">ECRASSUSDP1_LOCUS28349</name>
</gene>
<feature type="compositionally biased region" description="Low complexity" evidence="1">
    <location>
        <begin position="520"/>
        <end position="540"/>
    </location>
</feature>
<accession>A0AAD1Y9F9</accession>
<dbReference type="Proteomes" id="UP001295684">
    <property type="component" value="Unassembled WGS sequence"/>
</dbReference>
<keyword evidence="3" id="KW-1185">Reference proteome</keyword>
<name>A0AAD1Y9F9_EUPCR</name>
<sequence>MYSGGITKTSSTVEFPKRSYSSCSSVKKYKNKSQSLIKYSSLHYHRPRKQKKGKSCNKSPNNGGSNCSISNCSYSNTPGIRLRDSAKCGSVFLRNLPPIKDNIRKFNTNDIYSRWVKLFMRFCGHNKLEISLNKKSLPFLKINMTNTKINLLPVRQDQSKMNYFTIKIYNVENTANLTNTEPSGSEDLSIHIGCKMKEQVLSWYQYFMAIQTRRKPHVLNQTSNPQNLYNSYVNNDFINISTNSTNQMRTRGGNPNRESSLSEMSCYSKQSRHKHASSSKKFCNSIIQENKKDVNLVNLQHPFYQTIFKKREVVINLGELKKKIESRKSLKKRKKSKNPNQKGQSKSFIYDPPSRKSLSRPKSRIRISQDKEKFLTKNTSQFTHTDVNLECVISRMSQNLNKTEIQNQSENLSFKQFCQSKPQYFKNLKYLIQAEEGNKADYSQEIKHTMETDPKDSRAQIELENFSPGNFGGGNTPFCDITNMDNKYPPIPMTRQAQDPVAPQVVESPAVDSFKSDLQKNSSAPNSKSDSPSLSFKSCKMSGSDRESQDETLAAKENSETNIYDKLTTEILNNPGMSKNSPSGAEDIKDFDRTLAEFTTMRDCEKPEGNDLDYRRKDNCHIF</sequence>
<protein>
    <submittedName>
        <fullName evidence="2">Uncharacterized protein</fullName>
    </submittedName>
</protein>
<feature type="compositionally biased region" description="Polar residues" evidence="1">
    <location>
        <begin position="256"/>
        <end position="269"/>
    </location>
</feature>